<comment type="caution">
    <text evidence="1">The sequence shown here is derived from an EMBL/GenBank/DDBJ whole genome shotgun (WGS) entry which is preliminary data.</text>
</comment>
<evidence type="ECO:0000313" key="3">
    <source>
        <dbReference type="Proteomes" id="UP000663860"/>
    </source>
</evidence>
<protein>
    <submittedName>
        <fullName evidence="1">Uncharacterized protein</fullName>
    </submittedName>
</protein>
<sequence length="135" mass="15475">MNLRTGSGDDPPEAVLDGLDATCILTWREKADHLLFHILDAPPHGRIYHTNVSEKWPDGCPCGKVASSVLDKMKKKNIIYHVLRCSNHLNMMITEFRNYIDVKVLSFDDEITFENIIAKQVYQQLIDTEMTLKKT</sequence>
<name>A0A814ECG1_9BILA</name>
<organism evidence="1 3">
    <name type="scientific">Adineta steineri</name>
    <dbReference type="NCBI Taxonomy" id="433720"/>
    <lineage>
        <taxon>Eukaryota</taxon>
        <taxon>Metazoa</taxon>
        <taxon>Spiralia</taxon>
        <taxon>Gnathifera</taxon>
        <taxon>Rotifera</taxon>
        <taxon>Eurotatoria</taxon>
        <taxon>Bdelloidea</taxon>
        <taxon>Adinetida</taxon>
        <taxon>Adinetidae</taxon>
        <taxon>Adineta</taxon>
    </lineage>
</organism>
<dbReference type="EMBL" id="CAJOBB010010696">
    <property type="protein sequence ID" value="CAF4249247.1"/>
    <property type="molecule type" value="Genomic_DNA"/>
</dbReference>
<dbReference type="PANTHER" id="PTHR47763">
    <property type="entry name" value="ALPHA-PROTEIN KINASE VWKA"/>
    <property type="match status" value="1"/>
</dbReference>
<evidence type="ECO:0000313" key="2">
    <source>
        <dbReference type="EMBL" id="CAF4249247.1"/>
    </source>
</evidence>
<proteinExistence type="predicted"/>
<dbReference type="AlphaFoldDB" id="A0A814ECG1"/>
<dbReference type="Gene3D" id="3.40.50.410">
    <property type="entry name" value="von Willebrand factor, type A domain"/>
    <property type="match status" value="1"/>
</dbReference>
<accession>A0A814ECG1</accession>
<dbReference type="InterPro" id="IPR052969">
    <property type="entry name" value="Thr-specific_kinase-like"/>
</dbReference>
<dbReference type="Proteomes" id="UP000663860">
    <property type="component" value="Unassembled WGS sequence"/>
</dbReference>
<evidence type="ECO:0000313" key="1">
    <source>
        <dbReference type="EMBL" id="CAF0966956.1"/>
    </source>
</evidence>
<dbReference type="Proteomes" id="UP000663868">
    <property type="component" value="Unassembled WGS sequence"/>
</dbReference>
<gene>
    <name evidence="1" type="ORF">IZO911_LOCUS15825</name>
    <name evidence="2" type="ORF">KXQ929_LOCUS42713</name>
</gene>
<dbReference type="InterPro" id="IPR036465">
    <property type="entry name" value="vWFA_dom_sf"/>
</dbReference>
<dbReference type="EMBL" id="CAJNOE010000138">
    <property type="protein sequence ID" value="CAF0966956.1"/>
    <property type="molecule type" value="Genomic_DNA"/>
</dbReference>
<reference evidence="1" key="1">
    <citation type="submission" date="2021-02" db="EMBL/GenBank/DDBJ databases">
        <authorList>
            <person name="Nowell W R."/>
        </authorList>
    </citation>
    <scope>NUCLEOTIDE SEQUENCE</scope>
</reference>